<dbReference type="Gene3D" id="3.20.20.70">
    <property type="entry name" value="Aldolase class I"/>
    <property type="match status" value="1"/>
</dbReference>
<dbReference type="CDD" id="cd00452">
    <property type="entry name" value="KDPG_aldolase"/>
    <property type="match status" value="1"/>
</dbReference>
<evidence type="ECO:0000256" key="4">
    <source>
        <dbReference type="ARBA" id="ARBA00023239"/>
    </source>
</evidence>
<comment type="pathway">
    <text evidence="1">Carbohydrate acid metabolism.</text>
</comment>
<accession>A0A2V5L4J7</accession>
<dbReference type="PANTHER" id="PTHR30246:SF1">
    <property type="entry name" value="2-DEHYDRO-3-DEOXY-6-PHOSPHOGALACTONATE ALDOLASE-RELATED"/>
    <property type="match status" value="1"/>
</dbReference>
<comment type="subunit">
    <text evidence="3">Homotrimer.</text>
</comment>
<evidence type="ECO:0000313" key="6">
    <source>
        <dbReference type="EMBL" id="PYI65502.1"/>
    </source>
</evidence>
<keyword evidence="4" id="KW-0456">Lyase</keyword>
<keyword evidence="7" id="KW-1185">Reference proteome</keyword>
<evidence type="ECO:0000256" key="2">
    <source>
        <dbReference type="ARBA" id="ARBA00006906"/>
    </source>
</evidence>
<evidence type="ECO:0000256" key="1">
    <source>
        <dbReference type="ARBA" id="ARBA00004761"/>
    </source>
</evidence>
<sequence length="224" mass="22760">MPSPTDPILPTRPAPSDTLLRTRVIAVLRAAHASEYRPVIQALVDGGVQSIELTLSTSGVIDELPGLRTEFGSDVEIGVGTVTTSGQAHAAMDGGADYLVTPITEPGIIEAAVTRGIPIFPGGLTPTELYRGWALGSTAVKVFPAATVGPSYIAQLRGPFPGIRVVPSGGIAIKDAPAWIHAGALAVSLGGPLIGDAFAGGSLASLTQRAALVRQLVDEAGGTL</sequence>
<protein>
    <submittedName>
        <fullName evidence="6">2-dehydro-3-deoxyphosphogluconate aldolase</fullName>
    </submittedName>
</protein>
<dbReference type="RefSeq" id="WP_110502424.1">
    <property type="nucleotide sequence ID" value="NZ_QJVD01000024.1"/>
</dbReference>
<dbReference type="EMBL" id="QJVD01000024">
    <property type="protein sequence ID" value="PYI65502.1"/>
    <property type="molecule type" value="Genomic_DNA"/>
</dbReference>
<comment type="caution">
    <text evidence="6">The sequence shown here is derived from an EMBL/GenBank/DDBJ whole genome shotgun (WGS) entry which is preliminary data.</text>
</comment>
<dbReference type="PANTHER" id="PTHR30246">
    <property type="entry name" value="2-KETO-3-DEOXY-6-PHOSPHOGLUCONATE ALDOLASE"/>
    <property type="match status" value="1"/>
</dbReference>
<gene>
    <name evidence="6" type="ORF">CVV68_18215</name>
</gene>
<evidence type="ECO:0000256" key="3">
    <source>
        <dbReference type="ARBA" id="ARBA00011233"/>
    </source>
</evidence>
<comment type="similarity">
    <text evidence="2">Belongs to the KHG/KDPG aldolase family.</text>
</comment>
<organism evidence="6 7">
    <name type="scientific">Arthrobacter livingstonensis</name>
    <dbReference type="NCBI Taxonomy" id="670078"/>
    <lineage>
        <taxon>Bacteria</taxon>
        <taxon>Bacillati</taxon>
        <taxon>Actinomycetota</taxon>
        <taxon>Actinomycetes</taxon>
        <taxon>Micrococcales</taxon>
        <taxon>Micrococcaceae</taxon>
        <taxon>Arthrobacter</taxon>
    </lineage>
</organism>
<name>A0A2V5L4J7_9MICC</name>
<dbReference type="Proteomes" id="UP000247832">
    <property type="component" value="Unassembled WGS sequence"/>
</dbReference>
<reference evidence="6 7" key="1">
    <citation type="submission" date="2018-05" db="EMBL/GenBank/DDBJ databases">
        <title>Genetic diversity of glacier-inhabiting Cryobacterium bacteria in China and description of Cryobacterium mengkeensis sp. nov. and Arthrobacter glacialis sp. nov.</title>
        <authorList>
            <person name="Liu Q."/>
            <person name="Xin Y.-H."/>
        </authorList>
    </citation>
    <scope>NUCLEOTIDE SEQUENCE [LARGE SCALE GENOMIC DNA]</scope>
    <source>
        <strain evidence="6 7">LI2</strain>
    </source>
</reference>
<keyword evidence="5" id="KW-0119">Carbohydrate metabolism</keyword>
<evidence type="ECO:0000313" key="7">
    <source>
        <dbReference type="Proteomes" id="UP000247832"/>
    </source>
</evidence>
<dbReference type="InterPro" id="IPR000887">
    <property type="entry name" value="Aldlse_KDPG_KHG"/>
</dbReference>
<evidence type="ECO:0000256" key="5">
    <source>
        <dbReference type="ARBA" id="ARBA00023277"/>
    </source>
</evidence>
<proteinExistence type="inferred from homology"/>
<dbReference type="SUPFAM" id="SSF51569">
    <property type="entry name" value="Aldolase"/>
    <property type="match status" value="1"/>
</dbReference>
<dbReference type="OrthoDB" id="9805177at2"/>
<dbReference type="GO" id="GO:0016829">
    <property type="term" value="F:lyase activity"/>
    <property type="evidence" value="ECO:0007669"/>
    <property type="project" value="UniProtKB-KW"/>
</dbReference>
<dbReference type="InterPro" id="IPR013785">
    <property type="entry name" value="Aldolase_TIM"/>
</dbReference>
<dbReference type="AlphaFoldDB" id="A0A2V5L4J7"/>
<dbReference type="Pfam" id="PF01081">
    <property type="entry name" value="Aldolase"/>
    <property type="match status" value="1"/>
</dbReference>